<evidence type="ECO:0000259" key="2">
    <source>
        <dbReference type="PROSITE" id="PS50815"/>
    </source>
</evidence>
<dbReference type="InterPro" id="IPR003511">
    <property type="entry name" value="HORMA_dom"/>
</dbReference>
<dbReference type="SUPFAM" id="SSF56019">
    <property type="entry name" value="The spindle assembly checkpoint protein mad2"/>
    <property type="match status" value="1"/>
</dbReference>
<organism evidence="3">
    <name type="scientific">Gongylonema pulchrum</name>
    <dbReference type="NCBI Taxonomy" id="637853"/>
    <lineage>
        <taxon>Eukaryota</taxon>
        <taxon>Metazoa</taxon>
        <taxon>Ecdysozoa</taxon>
        <taxon>Nematoda</taxon>
        <taxon>Chromadorea</taxon>
        <taxon>Rhabditida</taxon>
        <taxon>Spirurina</taxon>
        <taxon>Spiruromorpha</taxon>
        <taxon>Spiruroidea</taxon>
        <taxon>Gongylonematidae</taxon>
        <taxon>Gongylonema</taxon>
    </lineage>
</organism>
<proteinExistence type="predicted"/>
<accession>A0A183EUY3</accession>
<evidence type="ECO:0000313" key="3">
    <source>
        <dbReference type="WBParaSite" id="GPUH_0002480401-mRNA-1"/>
    </source>
</evidence>
<dbReference type="InterPro" id="IPR036570">
    <property type="entry name" value="HORMA_dom_sf"/>
</dbReference>
<keyword evidence="1" id="KW-1133">Transmembrane helix</keyword>
<dbReference type="PROSITE" id="PS50815">
    <property type="entry name" value="HORMA"/>
    <property type="match status" value="1"/>
</dbReference>
<evidence type="ECO:0000256" key="1">
    <source>
        <dbReference type="SAM" id="Phobius"/>
    </source>
</evidence>
<dbReference type="WBParaSite" id="GPUH_0002480401-mRNA-1">
    <property type="protein sequence ID" value="GPUH_0002480401-mRNA-1"/>
    <property type="gene ID" value="GPUH_0002480401"/>
</dbReference>
<dbReference type="Pfam" id="PF02301">
    <property type="entry name" value="HORMA"/>
    <property type="match status" value="1"/>
</dbReference>
<name>A0A183EUY3_9BILA</name>
<feature type="domain" description="HORMA" evidence="2">
    <location>
        <begin position="1"/>
        <end position="160"/>
    </location>
</feature>
<keyword evidence="1" id="KW-0812">Transmembrane</keyword>
<dbReference type="Gene3D" id="3.30.900.10">
    <property type="entry name" value="HORMA domain"/>
    <property type="match status" value="1"/>
</dbReference>
<protein>
    <submittedName>
        <fullName evidence="3">HORMA domain-containing protein</fullName>
    </submittedName>
</protein>
<feature type="transmembrane region" description="Helical" evidence="1">
    <location>
        <begin position="171"/>
        <end position="191"/>
    </location>
</feature>
<keyword evidence="1" id="KW-0472">Membrane</keyword>
<sequence>LAIHIIRPNTQMGQKTIGYFSKVMDSVEMKYLRHFKIHLINKRDKQQVLETYQFTIKYEEDAQANSECDQTSEISFEGEIQARKQFLDLMSSIKTETVALSPLPVPVSYVFSLDYCRRTPVNFHLEDFVEGVFPDPIPMGSHRYLGKFECEKHMYVSHFFVCLENNLRVRLFHALVLEFRLFLLICLHVFLSY</sequence>
<dbReference type="AlphaFoldDB" id="A0A183EUY3"/>
<reference evidence="3" key="1">
    <citation type="submission" date="2016-06" db="UniProtKB">
        <authorList>
            <consortium name="WormBaseParasite"/>
        </authorList>
    </citation>
    <scope>IDENTIFICATION</scope>
</reference>